<proteinExistence type="predicted"/>
<sequence>MNWLFPAGVADADGVYQPLPPLWVSAALLIGGLAAAVAVTYSRGGPWFSSVVLIGLAIGLGLRTLLERRRHGPQGQPLVQVAGGQVTLHRADGNARDLQLPLAQIAHLVIYGPTGRRAYRFIRHDGSWLEARPQWQRRAEALAIEFLQQRLRERVVIEEPQTGFAQARGDGPYFGS</sequence>
<comment type="caution">
    <text evidence="2">The sequence shown here is derived from an EMBL/GenBank/DDBJ whole genome shotgun (WGS) entry which is preliminary data.</text>
</comment>
<name>A0ABW7GLF9_9BURK</name>
<evidence type="ECO:0000313" key="3">
    <source>
        <dbReference type="Proteomes" id="UP001606302"/>
    </source>
</evidence>
<keyword evidence="1" id="KW-0812">Transmembrane</keyword>
<organism evidence="2 3">
    <name type="scientific">Pelomonas lactea</name>
    <dbReference type="NCBI Taxonomy" id="3299030"/>
    <lineage>
        <taxon>Bacteria</taxon>
        <taxon>Pseudomonadati</taxon>
        <taxon>Pseudomonadota</taxon>
        <taxon>Betaproteobacteria</taxon>
        <taxon>Burkholderiales</taxon>
        <taxon>Sphaerotilaceae</taxon>
        <taxon>Roseateles</taxon>
    </lineage>
</organism>
<feature type="transmembrane region" description="Helical" evidence="1">
    <location>
        <begin position="21"/>
        <end position="41"/>
    </location>
</feature>
<gene>
    <name evidence="2" type="ORF">ACG04Q_13710</name>
</gene>
<dbReference type="EMBL" id="JBIGHX010000004">
    <property type="protein sequence ID" value="MFG6462630.1"/>
    <property type="molecule type" value="Genomic_DNA"/>
</dbReference>
<dbReference type="RefSeq" id="WP_394511498.1">
    <property type="nucleotide sequence ID" value="NZ_JBIGHX010000004.1"/>
</dbReference>
<accession>A0ABW7GLF9</accession>
<reference evidence="2 3" key="1">
    <citation type="submission" date="2024-08" db="EMBL/GenBank/DDBJ databases">
        <authorList>
            <person name="Lu H."/>
        </authorList>
    </citation>
    <scope>NUCLEOTIDE SEQUENCE [LARGE SCALE GENOMIC DNA]</scope>
    <source>
        <strain evidence="2 3">DXS20W</strain>
    </source>
</reference>
<keyword evidence="1" id="KW-0472">Membrane</keyword>
<keyword evidence="1" id="KW-1133">Transmembrane helix</keyword>
<protein>
    <submittedName>
        <fullName evidence="2">Uncharacterized protein</fullName>
    </submittedName>
</protein>
<dbReference type="Proteomes" id="UP001606302">
    <property type="component" value="Unassembled WGS sequence"/>
</dbReference>
<keyword evidence="3" id="KW-1185">Reference proteome</keyword>
<feature type="transmembrane region" description="Helical" evidence="1">
    <location>
        <begin position="47"/>
        <end position="66"/>
    </location>
</feature>
<evidence type="ECO:0000256" key="1">
    <source>
        <dbReference type="SAM" id="Phobius"/>
    </source>
</evidence>
<evidence type="ECO:0000313" key="2">
    <source>
        <dbReference type="EMBL" id="MFG6462630.1"/>
    </source>
</evidence>